<feature type="signal peptide" evidence="2">
    <location>
        <begin position="1"/>
        <end position="26"/>
    </location>
</feature>
<sequence>MALLRRPPSAMLLIIVGFLHFLLALALPSPAASSFSAPWHDSITPPAPAGLEMADMADLKAPSNRTASHSGLGHHSQHSAMVAAQEVTFLSTSDHIPLPARGVSSYEGRGDRGQLNTSATEGPGNFEQTMFVEVTTTVTVTVGGDANGSLTHMPVIHGTETLTGPVGSPSNSASTSTLIPSQAPPDSSTNGAVSCAHLTTVTNTATVIVTVRPASAISGQASGPHTTDQGSSISTPEQGSSSLTTNGVSWTTSGGGGSPSAATQTSLMSSAPGTTSLTSGPGAPTAASLATTTTAAEGTWSASSTGEGATPPGAGGVSWATTPASSGSGSFLPFITTLSFSSLVAQGPLVTTISIPSDTGHPLVVTTISFPSGSPSGPWIATITFPSGSRDETGSAQTASVPGGSQTGSVSPESMGTSGHSVGGTQTESSPGESGTTGTEPGGGTNGGGGGGDGGGTGTEPGGGTSGGGGGGGGGGPGTEPGGGTNGGGGGGGGSDGDGGDDGSGGNPTNNPTNARPTDGPKPTNEPDDGENCAEPHKKCSDADCDGQLGVCTTGDNINCPCDGCPKENHRCSSSNCAGQDGKCTVGNDKDCPCDDCPKKEDVSCEENKCAAKNGTCTTDELEDCPCTYQQCADGSPPDGLSPPMCSDCGGPLGLGVPAMAQCNGTENASDQPTLRGCSCFPFDEISAPMNPGANSLTSQNIGEVWLGWSLGYDSLNGSWPLDTSLHIGSCPGPDVPQAPKTDLNAIAAAFCHLKKSTVVESDADWGLRDKNTSELELIRLSNGTVIPTWFSIYQWADHPLSHQCGPEMPDNFTVDDSECVAAFAWAIDNCTDGDWSRGGSFPGYCLAYQVVPQEAYRPDSPPWAPSGQVPEPNCADGGVLGTQPGVGVRSDFWAGMFTRFCEDPSSFDGRPRTYNQSQYEWNFKVPADSNYPNNAPETKFGNEWEFSFSFKTSPSCQDTSACYYGLGQVVQSSCGAAGSDNEEMVASGSIKPKTNSDCELGWSIAPPATWDSSCNVSALWFPKAPPRQEAVKVNFAIKDASDMIDEFCHNTTWKVPHPAPGLHDPLFPYLEKTLGQEVFHTIRVQVVYAPDWPAFVDGSTNDPAILNKCVNYWHPTSGYSPDREKCVNILNRALSKCTIDAEIEWDVVPASQGCWSMEHEDPNGCLVYSIYAFQIRDEPLEVAPDRRGSQTWWKNQTGQ</sequence>
<feature type="chain" id="PRO_5043990051" evidence="2">
    <location>
        <begin position="27"/>
        <end position="1200"/>
    </location>
</feature>
<feature type="compositionally biased region" description="Low complexity" evidence="1">
    <location>
        <begin position="423"/>
        <end position="439"/>
    </location>
</feature>
<comment type="caution">
    <text evidence="3">The sequence shown here is derived from an EMBL/GenBank/DDBJ whole genome shotgun (WGS) entry which is preliminary data.</text>
</comment>
<feature type="compositionally biased region" description="Polar residues" evidence="1">
    <location>
        <begin position="168"/>
        <end position="191"/>
    </location>
</feature>
<gene>
    <name evidence="3" type="ORF">QBC42DRAFT_295884</name>
</gene>
<dbReference type="AlphaFoldDB" id="A0AAV9HT77"/>
<feature type="compositionally biased region" description="Polar residues" evidence="1">
    <location>
        <begin position="217"/>
        <end position="243"/>
    </location>
</feature>
<name>A0AAV9HT77_9PEZI</name>
<keyword evidence="2" id="KW-0732">Signal</keyword>
<feature type="compositionally biased region" description="Gly residues" evidence="1">
    <location>
        <begin position="440"/>
        <end position="506"/>
    </location>
</feature>
<evidence type="ECO:0000313" key="3">
    <source>
        <dbReference type="EMBL" id="KAK4463553.1"/>
    </source>
</evidence>
<evidence type="ECO:0000256" key="2">
    <source>
        <dbReference type="SAM" id="SignalP"/>
    </source>
</evidence>
<protein>
    <submittedName>
        <fullName evidence="3">Uncharacterized protein</fullName>
    </submittedName>
</protein>
<evidence type="ECO:0000313" key="4">
    <source>
        <dbReference type="Proteomes" id="UP001321749"/>
    </source>
</evidence>
<dbReference type="Proteomes" id="UP001321749">
    <property type="component" value="Unassembled WGS sequence"/>
</dbReference>
<proteinExistence type="predicted"/>
<evidence type="ECO:0000256" key="1">
    <source>
        <dbReference type="SAM" id="MobiDB-lite"/>
    </source>
</evidence>
<organism evidence="3 4">
    <name type="scientific">Cladorrhinum samala</name>
    <dbReference type="NCBI Taxonomy" id="585594"/>
    <lineage>
        <taxon>Eukaryota</taxon>
        <taxon>Fungi</taxon>
        <taxon>Dikarya</taxon>
        <taxon>Ascomycota</taxon>
        <taxon>Pezizomycotina</taxon>
        <taxon>Sordariomycetes</taxon>
        <taxon>Sordariomycetidae</taxon>
        <taxon>Sordariales</taxon>
        <taxon>Podosporaceae</taxon>
        <taxon>Cladorrhinum</taxon>
    </lineage>
</organism>
<feature type="compositionally biased region" description="Polar residues" evidence="1">
    <location>
        <begin position="394"/>
        <end position="420"/>
    </location>
</feature>
<keyword evidence="4" id="KW-1185">Reference proteome</keyword>
<feature type="region of interest" description="Disordered" evidence="1">
    <location>
        <begin position="217"/>
        <end position="323"/>
    </location>
</feature>
<feature type="region of interest" description="Disordered" evidence="1">
    <location>
        <begin position="370"/>
        <end position="533"/>
    </location>
</feature>
<reference evidence="3" key="1">
    <citation type="journal article" date="2023" name="Mol. Phylogenet. Evol.">
        <title>Genome-scale phylogeny and comparative genomics of the fungal order Sordariales.</title>
        <authorList>
            <person name="Hensen N."/>
            <person name="Bonometti L."/>
            <person name="Westerberg I."/>
            <person name="Brannstrom I.O."/>
            <person name="Guillou S."/>
            <person name="Cros-Aarteil S."/>
            <person name="Calhoun S."/>
            <person name="Haridas S."/>
            <person name="Kuo A."/>
            <person name="Mondo S."/>
            <person name="Pangilinan J."/>
            <person name="Riley R."/>
            <person name="LaButti K."/>
            <person name="Andreopoulos B."/>
            <person name="Lipzen A."/>
            <person name="Chen C."/>
            <person name="Yan M."/>
            <person name="Daum C."/>
            <person name="Ng V."/>
            <person name="Clum A."/>
            <person name="Steindorff A."/>
            <person name="Ohm R.A."/>
            <person name="Martin F."/>
            <person name="Silar P."/>
            <person name="Natvig D.O."/>
            <person name="Lalanne C."/>
            <person name="Gautier V."/>
            <person name="Ament-Velasquez S.L."/>
            <person name="Kruys A."/>
            <person name="Hutchinson M.I."/>
            <person name="Powell A.J."/>
            <person name="Barry K."/>
            <person name="Miller A.N."/>
            <person name="Grigoriev I.V."/>
            <person name="Debuchy R."/>
            <person name="Gladieux P."/>
            <person name="Hiltunen Thoren M."/>
            <person name="Johannesson H."/>
        </authorList>
    </citation>
    <scope>NUCLEOTIDE SEQUENCE</scope>
    <source>
        <strain evidence="3">PSN324</strain>
    </source>
</reference>
<feature type="region of interest" description="Disordered" evidence="1">
    <location>
        <begin position="158"/>
        <end position="191"/>
    </location>
</feature>
<accession>A0AAV9HT77</accession>
<feature type="compositionally biased region" description="Low complexity" evidence="1">
    <location>
        <begin position="279"/>
        <end position="312"/>
    </location>
</feature>
<reference evidence="3" key="2">
    <citation type="submission" date="2023-06" db="EMBL/GenBank/DDBJ databases">
        <authorList>
            <consortium name="Lawrence Berkeley National Laboratory"/>
            <person name="Mondo S.J."/>
            <person name="Hensen N."/>
            <person name="Bonometti L."/>
            <person name="Westerberg I."/>
            <person name="Brannstrom I.O."/>
            <person name="Guillou S."/>
            <person name="Cros-Aarteil S."/>
            <person name="Calhoun S."/>
            <person name="Haridas S."/>
            <person name="Kuo A."/>
            <person name="Pangilinan J."/>
            <person name="Riley R."/>
            <person name="Labutti K."/>
            <person name="Andreopoulos B."/>
            <person name="Lipzen A."/>
            <person name="Chen C."/>
            <person name="Yanf M."/>
            <person name="Daum C."/>
            <person name="Ng V."/>
            <person name="Clum A."/>
            <person name="Steindorff A."/>
            <person name="Ohm R."/>
            <person name="Martin F."/>
            <person name="Silar P."/>
            <person name="Natvig D."/>
            <person name="Lalanne C."/>
            <person name="Gautier V."/>
            <person name="Ament-Velasquez S.L."/>
            <person name="Kruys A."/>
            <person name="Hutchinson M.I."/>
            <person name="Powell A.J."/>
            <person name="Barry K."/>
            <person name="Miller A.N."/>
            <person name="Grigoriev I.V."/>
            <person name="Debuchy R."/>
            <person name="Gladieux P."/>
            <person name="Thoren M.H."/>
            <person name="Johannesson H."/>
        </authorList>
    </citation>
    <scope>NUCLEOTIDE SEQUENCE</scope>
    <source>
        <strain evidence="3">PSN324</strain>
    </source>
</reference>
<dbReference type="EMBL" id="MU864958">
    <property type="protein sequence ID" value="KAK4463553.1"/>
    <property type="molecule type" value="Genomic_DNA"/>
</dbReference>
<feature type="compositionally biased region" description="Polar residues" evidence="1">
    <location>
        <begin position="267"/>
        <end position="278"/>
    </location>
</feature>
<feature type="region of interest" description="Disordered" evidence="1">
    <location>
        <begin position="100"/>
        <end position="126"/>
    </location>
</feature>